<gene>
    <name evidence="1" type="ORF">CSPHI_08630</name>
</gene>
<dbReference type="STRING" id="1437874.CSPHI_08630"/>
<dbReference type="RefSeq" id="WP_075692482.1">
    <property type="nucleotide sequence ID" value="NZ_CP009248.1"/>
</dbReference>
<reference evidence="1 2" key="1">
    <citation type="submission" date="2014-08" db="EMBL/GenBank/DDBJ databases">
        <title>Complete genome sequence of Corynebacterium sphenisci CECT 5990(T) (=DSM 44792(T)), isolated from healthy wild penguins.</title>
        <authorList>
            <person name="Ruckert C."/>
            <person name="Albersmeier A."/>
            <person name="Winkler A."/>
            <person name="Kalinowski J."/>
        </authorList>
    </citation>
    <scope>NUCLEOTIDE SEQUENCE [LARGE SCALE GENOMIC DNA]</scope>
    <source>
        <strain evidence="1 2">DSM 44792</strain>
    </source>
</reference>
<keyword evidence="2" id="KW-1185">Reference proteome</keyword>
<dbReference type="Proteomes" id="UP000185469">
    <property type="component" value="Chromosome"/>
</dbReference>
<evidence type="ECO:0000313" key="1">
    <source>
        <dbReference type="EMBL" id="APT91078.1"/>
    </source>
</evidence>
<accession>A0A1L7CZ07</accession>
<dbReference type="EMBL" id="CP009248">
    <property type="protein sequence ID" value="APT91078.1"/>
    <property type="molecule type" value="Genomic_DNA"/>
</dbReference>
<evidence type="ECO:0000313" key="2">
    <source>
        <dbReference type="Proteomes" id="UP000185469"/>
    </source>
</evidence>
<name>A0A1L7CZ07_9CORY</name>
<protein>
    <submittedName>
        <fullName evidence="1">Uncharacterized protein</fullName>
    </submittedName>
</protein>
<organism evidence="1 2">
    <name type="scientific">Corynebacterium sphenisci DSM 44792</name>
    <dbReference type="NCBI Taxonomy" id="1437874"/>
    <lineage>
        <taxon>Bacteria</taxon>
        <taxon>Bacillati</taxon>
        <taxon>Actinomycetota</taxon>
        <taxon>Actinomycetes</taxon>
        <taxon>Mycobacteriales</taxon>
        <taxon>Corynebacteriaceae</taxon>
        <taxon>Corynebacterium</taxon>
    </lineage>
</organism>
<sequence length="224" mass="23615">MRHHDARLRLREVTQELYDIGDEIAEHLDNLGQAIADVDVELVDECVLELGEVVDEGVADAIPLIGELAGLRQAFTSGIRSGELSAAARRDPGPAPEALDVAALVALAPVPARPAPVPAVARALAARSDAAAAHLGALADWLSAENLRGVEVLGTVGLTGLYSRCGRRALEVAAAWRVTVAEAHPAVARSLRGRRPPAFLAERARIDAVVARVAAARARRPERV</sequence>
<dbReference type="KEGG" id="csph:CSPHI_08630"/>
<dbReference type="AlphaFoldDB" id="A0A1L7CZ07"/>
<proteinExistence type="predicted"/>